<protein>
    <recommendedName>
        <fullName evidence="3">Peptidase S1 domain-containing protein</fullName>
    </recommendedName>
</protein>
<evidence type="ECO:0000313" key="5">
    <source>
        <dbReference type="Proteomes" id="UP000314982"/>
    </source>
</evidence>
<dbReference type="SMART" id="SM00020">
    <property type="entry name" value="Tryp_SPc"/>
    <property type="match status" value="1"/>
</dbReference>
<dbReference type="InterPro" id="IPR043504">
    <property type="entry name" value="Peptidase_S1_PA_chymotrypsin"/>
</dbReference>
<feature type="domain" description="Peptidase S1" evidence="3">
    <location>
        <begin position="1"/>
        <end position="195"/>
    </location>
</feature>
<dbReference type="AlphaFoldDB" id="A0A4W5P3Q4"/>
<proteinExistence type="predicted"/>
<evidence type="ECO:0000313" key="4">
    <source>
        <dbReference type="Ensembl" id="ENSHHUP00000057967.1"/>
    </source>
</evidence>
<keyword evidence="1" id="KW-1015">Disulfide bond</keyword>
<dbReference type="PANTHER" id="PTHR24253:SF127">
    <property type="entry name" value="SERINE PROTEASE 27-LIKE"/>
    <property type="match status" value="1"/>
</dbReference>
<reference evidence="5" key="1">
    <citation type="submission" date="2018-06" db="EMBL/GenBank/DDBJ databases">
        <title>Genome assembly of Danube salmon.</title>
        <authorList>
            <person name="Macqueen D.J."/>
            <person name="Gundappa M.K."/>
        </authorList>
    </citation>
    <scope>NUCLEOTIDE SEQUENCE [LARGE SCALE GENOMIC DNA]</scope>
</reference>
<dbReference type="Proteomes" id="UP000314982">
    <property type="component" value="Unassembled WGS sequence"/>
</dbReference>
<evidence type="ECO:0000259" key="3">
    <source>
        <dbReference type="PROSITE" id="PS50240"/>
    </source>
</evidence>
<accession>A0A4W5P3Q4</accession>
<name>A0A4W5P3Q4_9TELE</name>
<dbReference type="Ensembl" id="ENSHHUT00000059956.1">
    <property type="protein sequence ID" value="ENSHHUP00000057967.1"/>
    <property type="gene ID" value="ENSHHUG00000034514.1"/>
</dbReference>
<sequence>MSDASCFSAQPNASQWTVILGRLKQNGSNPNEVTLNVINITMSNLAGHNVAILRLASQPKLSNYIQPICVDQGTSTFSTRTKCWVAGWGTGQGGAEQVLQEFQTSVVECMNVSSSDNICTGPVTLLQDDVGGPLMCKQGSSWFQTAVLTVDSSNPTSGSTKGTSKARLSQSPRASPNQVFTKTSRFKNFLRTTFGTLLFPANTPSTTPSAGGSSGASPAHASFSLFLVLLFSLSSVLLLG</sequence>
<dbReference type="SUPFAM" id="SSF50494">
    <property type="entry name" value="Trypsin-like serine proteases"/>
    <property type="match status" value="1"/>
</dbReference>
<dbReference type="PANTHER" id="PTHR24253">
    <property type="entry name" value="TRANSMEMBRANE PROTEASE SERINE"/>
    <property type="match status" value="1"/>
</dbReference>
<dbReference type="GO" id="GO:0006508">
    <property type="term" value="P:proteolysis"/>
    <property type="evidence" value="ECO:0007669"/>
    <property type="project" value="InterPro"/>
</dbReference>
<reference evidence="4" key="2">
    <citation type="submission" date="2025-08" db="UniProtKB">
        <authorList>
            <consortium name="Ensembl"/>
        </authorList>
    </citation>
    <scope>IDENTIFICATION</scope>
</reference>
<reference evidence="4" key="3">
    <citation type="submission" date="2025-09" db="UniProtKB">
        <authorList>
            <consortium name="Ensembl"/>
        </authorList>
    </citation>
    <scope>IDENTIFICATION</scope>
</reference>
<feature type="region of interest" description="Disordered" evidence="2">
    <location>
        <begin position="152"/>
        <end position="178"/>
    </location>
</feature>
<organism evidence="4 5">
    <name type="scientific">Hucho hucho</name>
    <name type="common">huchen</name>
    <dbReference type="NCBI Taxonomy" id="62062"/>
    <lineage>
        <taxon>Eukaryota</taxon>
        <taxon>Metazoa</taxon>
        <taxon>Chordata</taxon>
        <taxon>Craniata</taxon>
        <taxon>Vertebrata</taxon>
        <taxon>Euteleostomi</taxon>
        <taxon>Actinopterygii</taxon>
        <taxon>Neopterygii</taxon>
        <taxon>Teleostei</taxon>
        <taxon>Protacanthopterygii</taxon>
        <taxon>Salmoniformes</taxon>
        <taxon>Salmonidae</taxon>
        <taxon>Salmoninae</taxon>
        <taxon>Hucho</taxon>
    </lineage>
</organism>
<evidence type="ECO:0000256" key="1">
    <source>
        <dbReference type="ARBA" id="ARBA00023157"/>
    </source>
</evidence>
<keyword evidence="5" id="KW-1185">Reference proteome</keyword>
<dbReference type="InterPro" id="IPR009003">
    <property type="entry name" value="Peptidase_S1_PA"/>
</dbReference>
<dbReference type="Gene3D" id="2.40.10.10">
    <property type="entry name" value="Trypsin-like serine proteases"/>
    <property type="match status" value="1"/>
</dbReference>
<dbReference type="Pfam" id="PF00089">
    <property type="entry name" value="Trypsin"/>
    <property type="match status" value="1"/>
</dbReference>
<dbReference type="GeneTree" id="ENSGT00940000163009"/>
<dbReference type="InterPro" id="IPR001254">
    <property type="entry name" value="Trypsin_dom"/>
</dbReference>
<evidence type="ECO:0000256" key="2">
    <source>
        <dbReference type="SAM" id="MobiDB-lite"/>
    </source>
</evidence>
<dbReference type="GO" id="GO:0004252">
    <property type="term" value="F:serine-type endopeptidase activity"/>
    <property type="evidence" value="ECO:0007669"/>
    <property type="project" value="InterPro"/>
</dbReference>
<dbReference type="PROSITE" id="PS50240">
    <property type="entry name" value="TRYPSIN_DOM"/>
    <property type="match status" value="1"/>
</dbReference>